<protein>
    <recommendedName>
        <fullName evidence="3">Band 7 domain-containing protein</fullName>
    </recommendedName>
</protein>
<name>A0AAN9GM06_9CAEN</name>
<feature type="transmembrane region" description="Helical" evidence="2">
    <location>
        <begin position="7"/>
        <end position="27"/>
    </location>
</feature>
<dbReference type="AlphaFoldDB" id="A0AAN9GM06"/>
<proteinExistence type="predicted"/>
<dbReference type="PANTHER" id="PTHR42911">
    <property type="entry name" value="MODULATOR OF FTSH PROTEASE HFLC"/>
    <property type="match status" value="1"/>
</dbReference>
<dbReference type="Proteomes" id="UP001374579">
    <property type="component" value="Unassembled WGS sequence"/>
</dbReference>
<dbReference type="SUPFAM" id="SSF117892">
    <property type="entry name" value="Band 7/SPFH domain"/>
    <property type="match status" value="1"/>
</dbReference>
<feature type="domain" description="Band 7" evidence="3">
    <location>
        <begin position="35"/>
        <end position="204"/>
    </location>
</feature>
<dbReference type="InterPro" id="IPR036013">
    <property type="entry name" value="Band_7/SPFH_dom_sf"/>
</dbReference>
<organism evidence="4 5">
    <name type="scientific">Littorina saxatilis</name>
    <dbReference type="NCBI Taxonomy" id="31220"/>
    <lineage>
        <taxon>Eukaryota</taxon>
        <taxon>Metazoa</taxon>
        <taxon>Spiralia</taxon>
        <taxon>Lophotrochozoa</taxon>
        <taxon>Mollusca</taxon>
        <taxon>Gastropoda</taxon>
        <taxon>Caenogastropoda</taxon>
        <taxon>Littorinimorpha</taxon>
        <taxon>Littorinoidea</taxon>
        <taxon>Littorinidae</taxon>
        <taxon>Littorina</taxon>
    </lineage>
</organism>
<evidence type="ECO:0000259" key="3">
    <source>
        <dbReference type="Pfam" id="PF01145"/>
    </source>
</evidence>
<feature type="coiled-coil region" evidence="1">
    <location>
        <begin position="184"/>
        <end position="211"/>
    </location>
</feature>
<evidence type="ECO:0000313" key="5">
    <source>
        <dbReference type="Proteomes" id="UP001374579"/>
    </source>
</evidence>
<keyword evidence="2" id="KW-0472">Membrane</keyword>
<evidence type="ECO:0000256" key="2">
    <source>
        <dbReference type="SAM" id="Phobius"/>
    </source>
</evidence>
<evidence type="ECO:0000256" key="1">
    <source>
        <dbReference type="SAM" id="Coils"/>
    </source>
</evidence>
<keyword evidence="5" id="KW-1185">Reference proteome</keyword>
<sequence length="306" mass="34056">MAEGKHVCCVVAVIVGALVIMTIALLATSLKKLASDEVGIQYDTIQKELGEEVFTEGLHTGPPGYEFLIFPSVYTTLSYSRLSCLNSDGVPIRISVSFQFKAMLKEMKAIILDFKDFDGYKDVLRYSGEAVIHEACSKFNTSQFQAERGNFQTMLSQILRERYTNMKADVTDLQVNNIERPNDYEAAIRSKERAREDIQVAKNERPRLITEANTTRRNAESEAQIILNKANSDARIMQNNAEREASSIVAQYDREAEAYESIVSAAGLGFTPEGFISYLGVRVIASAKNPVYIGLQSPAKTTYTTN</sequence>
<accession>A0AAN9GM06</accession>
<dbReference type="InterPro" id="IPR001107">
    <property type="entry name" value="Band_7"/>
</dbReference>
<gene>
    <name evidence="4" type="ORF">V1264_012868</name>
</gene>
<dbReference type="EMBL" id="JBAMIC010000002">
    <property type="protein sequence ID" value="KAK7113613.1"/>
    <property type="molecule type" value="Genomic_DNA"/>
</dbReference>
<keyword evidence="2" id="KW-1133">Transmembrane helix</keyword>
<comment type="caution">
    <text evidence="4">The sequence shown here is derived from an EMBL/GenBank/DDBJ whole genome shotgun (WGS) entry which is preliminary data.</text>
</comment>
<keyword evidence="2" id="KW-0812">Transmembrane</keyword>
<reference evidence="4 5" key="1">
    <citation type="submission" date="2024-02" db="EMBL/GenBank/DDBJ databases">
        <title>Chromosome-scale genome assembly of the rough periwinkle Littorina saxatilis.</title>
        <authorList>
            <person name="De Jode A."/>
            <person name="Faria R."/>
            <person name="Formenti G."/>
            <person name="Sims Y."/>
            <person name="Smith T.P."/>
            <person name="Tracey A."/>
            <person name="Wood J.M.D."/>
            <person name="Zagrodzka Z.B."/>
            <person name="Johannesson K."/>
            <person name="Butlin R.K."/>
            <person name="Leder E.H."/>
        </authorList>
    </citation>
    <scope>NUCLEOTIDE SEQUENCE [LARGE SCALE GENOMIC DNA]</scope>
    <source>
        <strain evidence="4">Snail1</strain>
        <tissue evidence="4">Muscle</tissue>
    </source>
</reference>
<dbReference type="Pfam" id="PF01145">
    <property type="entry name" value="Band_7"/>
    <property type="match status" value="1"/>
</dbReference>
<keyword evidence="1" id="KW-0175">Coiled coil</keyword>
<evidence type="ECO:0000313" key="4">
    <source>
        <dbReference type="EMBL" id="KAK7113613.1"/>
    </source>
</evidence>
<dbReference type="PANTHER" id="PTHR42911:SF2">
    <property type="entry name" value="PROHIBITIN FAMILY PROTEIN"/>
    <property type="match status" value="1"/>
</dbReference>
<dbReference type="Gene3D" id="3.30.479.30">
    <property type="entry name" value="Band 7 domain"/>
    <property type="match status" value="1"/>
</dbReference>